<evidence type="ECO:0000313" key="8">
    <source>
        <dbReference type="EMBL" id="KIH61532.1"/>
    </source>
</evidence>
<feature type="compositionally biased region" description="Polar residues" evidence="6">
    <location>
        <begin position="1"/>
        <end position="11"/>
    </location>
</feature>
<accession>A0A0C2DGF1</accession>
<dbReference type="PANTHER" id="PTHR23503:SF8">
    <property type="entry name" value="FACILITATED GLUCOSE TRANSPORTER PROTEIN 1"/>
    <property type="match status" value="1"/>
</dbReference>
<evidence type="ECO:0000256" key="7">
    <source>
        <dbReference type="SAM" id="Phobius"/>
    </source>
</evidence>
<feature type="transmembrane region" description="Helical" evidence="7">
    <location>
        <begin position="246"/>
        <end position="269"/>
    </location>
</feature>
<reference evidence="8 9" key="1">
    <citation type="submission" date="2013-12" db="EMBL/GenBank/DDBJ databases">
        <title>Draft genome of the parsitic nematode Ancylostoma duodenale.</title>
        <authorList>
            <person name="Mitreva M."/>
        </authorList>
    </citation>
    <scope>NUCLEOTIDE SEQUENCE [LARGE SCALE GENOMIC DNA]</scope>
    <source>
        <strain evidence="8 9">Zhejiang</strain>
    </source>
</reference>
<keyword evidence="2" id="KW-0813">Transport</keyword>
<dbReference type="InterPro" id="IPR005828">
    <property type="entry name" value="MFS_sugar_transport-like"/>
</dbReference>
<sequence length="272" mass="30721">MLSDSMSSAETATPEHTFLTRDGLQIESRKGAGVEHDKELKTDVATVEYDAKEEGDGWEEKKVESDKEKEEKPEESDKKEEVKIKTKENRSSPTPIASSLSLSARYKISKISERARKRVETEPVKIVGLPSLLGTPERWPYIFAIPVVPAFLQVMFLPMIPESPHYTLYIRGDTAGAMEDLEELRATQNVLTEFDMLREEALESQRTLTDHITLIDLFRGSLRFRTVITMVMMLSQQLSGLDKEKALIATLLIGLWNVASTVPVFWLGYPSD</sequence>
<evidence type="ECO:0000256" key="2">
    <source>
        <dbReference type="ARBA" id="ARBA00022448"/>
    </source>
</evidence>
<dbReference type="OrthoDB" id="4540492at2759"/>
<feature type="compositionally biased region" description="Basic and acidic residues" evidence="6">
    <location>
        <begin position="49"/>
        <end position="90"/>
    </location>
</feature>
<dbReference type="InterPro" id="IPR045263">
    <property type="entry name" value="GLUT"/>
</dbReference>
<dbReference type="GO" id="GO:0015149">
    <property type="term" value="F:hexose transmembrane transporter activity"/>
    <property type="evidence" value="ECO:0007669"/>
    <property type="project" value="TreeGrafter"/>
</dbReference>
<evidence type="ECO:0000256" key="3">
    <source>
        <dbReference type="ARBA" id="ARBA00022692"/>
    </source>
</evidence>
<dbReference type="SUPFAM" id="SSF103473">
    <property type="entry name" value="MFS general substrate transporter"/>
    <property type="match status" value="1"/>
</dbReference>
<feature type="region of interest" description="Disordered" evidence="6">
    <location>
        <begin position="1"/>
        <end position="97"/>
    </location>
</feature>
<dbReference type="AlphaFoldDB" id="A0A0C2DGF1"/>
<proteinExistence type="predicted"/>
<evidence type="ECO:0000256" key="1">
    <source>
        <dbReference type="ARBA" id="ARBA00004370"/>
    </source>
</evidence>
<comment type="subcellular location">
    <subcellularLocation>
        <location evidence="1">Membrane</location>
    </subcellularLocation>
</comment>
<name>A0A0C2DGF1_9BILA</name>
<dbReference type="GO" id="GO:0016020">
    <property type="term" value="C:membrane"/>
    <property type="evidence" value="ECO:0007669"/>
    <property type="project" value="UniProtKB-SubCell"/>
</dbReference>
<evidence type="ECO:0000256" key="5">
    <source>
        <dbReference type="ARBA" id="ARBA00023136"/>
    </source>
</evidence>
<keyword evidence="5 7" id="KW-0472">Membrane</keyword>
<protein>
    <submittedName>
        <fullName evidence="8">Uncharacterized protein</fullName>
    </submittedName>
</protein>
<dbReference type="EMBL" id="KN730047">
    <property type="protein sequence ID" value="KIH61532.1"/>
    <property type="molecule type" value="Genomic_DNA"/>
</dbReference>
<dbReference type="Pfam" id="PF00083">
    <property type="entry name" value="Sugar_tr"/>
    <property type="match status" value="1"/>
</dbReference>
<dbReference type="Proteomes" id="UP000054047">
    <property type="component" value="Unassembled WGS sequence"/>
</dbReference>
<feature type="compositionally biased region" description="Basic and acidic residues" evidence="6">
    <location>
        <begin position="27"/>
        <end position="42"/>
    </location>
</feature>
<evidence type="ECO:0000256" key="4">
    <source>
        <dbReference type="ARBA" id="ARBA00022989"/>
    </source>
</evidence>
<evidence type="ECO:0000256" key="6">
    <source>
        <dbReference type="SAM" id="MobiDB-lite"/>
    </source>
</evidence>
<dbReference type="Gene3D" id="1.20.1250.20">
    <property type="entry name" value="MFS general substrate transporter like domains"/>
    <property type="match status" value="1"/>
</dbReference>
<dbReference type="InterPro" id="IPR036259">
    <property type="entry name" value="MFS_trans_sf"/>
</dbReference>
<keyword evidence="4 7" id="KW-1133">Transmembrane helix</keyword>
<keyword evidence="3 7" id="KW-0812">Transmembrane</keyword>
<keyword evidence="9" id="KW-1185">Reference proteome</keyword>
<dbReference type="PANTHER" id="PTHR23503">
    <property type="entry name" value="SOLUTE CARRIER FAMILY 2"/>
    <property type="match status" value="1"/>
</dbReference>
<organism evidence="8 9">
    <name type="scientific">Ancylostoma duodenale</name>
    <dbReference type="NCBI Taxonomy" id="51022"/>
    <lineage>
        <taxon>Eukaryota</taxon>
        <taxon>Metazoa</taxon>
        <taxon>Ecdysozoa</taxon>
        <taxon>Nematoda</taxon>
        <taxon>Chromadorea</taxon>
        <taxon>Rhabditida</taxon>
        <taxon>Rhabditina</taxon>
        <taxon>Rhabditomorpha</taxon>
        <taxon>Strongyloidea</taxon>
        <taxon>Ancylostomatidae</taxon>
        <taxon>Ancylostomatinae</taxon>
        <taxon>Ancylostoma</taxon>
    </lineage>
</organism>
<feature type="transmembrane region" description="Helical" evidence="7">
    <location>
        <begin position="139"/>
        <end position="160"/>
    </location>
</feature>
<evidence type="ECO:0000313" key="9">
    <source>
        <dbReference type="Proteomes" id="UP000054047"/>
    </source>
</evidence>
<gene>
    <name evidence="8" type="ORF">ANCDUO_08196</name>
</gene>